<evidence type="ECO:0000313" key="2">
    <source>
        <dbReference type="EMBL" id="AUO19871.1"/>
    </source>
</evidence>
<gene>
    <name evidence="2" type="ORF">B9O19_01717</name>
</gene>
<dbReference type="Proteomes" id="UP000235589">
    <property type="component" value="Chromosome"/>
</dbReference>
<dbReference type="NCBIfam" id="TIGR03936">
    <property type="entry name" value="sam_1_link_chp"/>
    <property type="match status" value="1"/>
</dbReference>
<evidence type="ECO:0000313" key="3">
    <source>
        <dbReference type="Proteomes" id="UP000235589"/>
    </source>
</evidence>
<dbReference type="InterPro" id="IPR018768">
    <property type="entry name" value="DUF2344"/>
</dbReference>
<evidence type="ECO:0000259" key="1">
    <source>
        <dbReference type="Pfam" id="PF10105"/>
    </source>
</evidence>
<keyword evidence="3" id="KW-1185">Reference proteome</keyword>
<feature type="domain" description="DUF2344" evidence="1">
    <location>
        <begin position="5"/>
        <end position="188"/>
    </location>
</feature>
<organism evidence="2 3">
    <name type="scientific">Monoglobus pectinilyticus</name>
    <dbReference type="NCBI Taxonomy" id="1981510"/>
    <lineage>
        <taxon>Bacteria</taxon>
        <taxon>Bacillati</taxon>
        <taxon>Bacillota</taxon>
        <taxon>Clostridia</taxon>
        <taxon>Monoglobales</taxon>
        <taxon>Monoglobaceae</taxon>
        <taxon>Monoglobus</taxon>
    </lineage>
</organism>
<sequence length="227" mass="25898">MSKRRLKFSKLNMAKYISHLDLLRCFTRSIMRAELPVKYSNGFNPHQKITFSLPLSIGVTSDSEFVDIDFEDGIKDSEIMERLNNNLPPDMRILNVGDIKDSANDIVSAKYQVKIISDKVITDEKVKGFFDMPEYTIMKKTKKKGEQPVNLMDFIIDYSISEHSESSDGSILQMELILSAGGQKNLKPEIAVKALSDYLATEINIISYDIHRTEIYISEKEGLKVFE</sequence>
<dbReference type="EMBL" id="CP020991">
    <property type="protein sequence ID" value="AUO19871.1"/>
    <property type="molecule type" value="Genomic_DNA"/>
</dbReference>
<proteinExistence type="predicted"/>
<name>A0A2K9P3R8_9FIRM</name>
<dbReference type="RefSeq" id="WP_158648963.1">
    <property type="nucleotide sequence ID" value="NZ_CP020991.1"/>
</dbReference>
<reference evidence="2 3" key="1">
    <citation type="submission" date="2017-04" db="EMBL/GenBank/DDBJ databases">
        <title>Monoglobus pectinilyticus 14 draft genome.</title>
        <authorList>
            <person name="Kim C."/>
            <person name="Rosendale D.I."/>
            <person name="Kelly W.J."/>
            <person name="Tannock G.W."/>
            <person name="Patchett M.L."/>
            <person name="Jordens J.Z."/>
        </authorList>
    </citation>
    <scope>NUCLEOTIDE SEQUENCE [LARGE SCALE GENOMIC DNA]</scope>
    <source>
        <strain evidence="2 3">14</strain>
    </source>
</reference>
<dbReference type="AlphaFoldDB" id="A0A2K9P3R8"/>
<dbReference type="OrthoDB" id="9780488at2"/>
<dbReference type="GeneID" id="98063103"/>
<dbReference type="KEGG" id="mpec:B9O19_01717"/>
<accession>A0A2K9P3R8</accession>
<protein>
    <recommendedName>
        <fullName evidence="1">DUF2344 domain-containing protein</fullName>
    </recommendedName>
</protein>
<dbReference type="Pfam" id="PF10105">
    <property type="entry name" value="DUF2344"/>
    <property type="match status" value="1"/>
</dbReference>